<accession>A0A381SYS3</accession>
<dbReference type="InterPro" id="IPR002744">
    <property type="entry name" value="MIP18-like"/>
</dbReference>
<protein>
    <recommendedName>
        <fullName evidence="1">MIP18 family-like domain-containing protein</fullName>
    </recommendedName>
</protein>
<dbReference type="EMBL" id="UINC01003778">
    <property type="protein sequence ID" value="SVA09170.1"/>
    <property type="molecule type" value="Genomic_DNA"/>
</dbReference>
<proteinExistence type="predicted"/>
<dbReference type="SUPFAM" id="SSF117916">
    <property type="entry name" value="Fe-S cluster assembly (FSCA) domain-like"/>
    <property type="match status" value="1"/>
</dbReference>
<evidence type="ECO:0000313" key="2">
    <source>
        <dbReference type="EMBL" id="SVA09170.1"/>
    </source>
</evidence>
<evidence type="ECO:0000259" key="1">
    <source>
        <dbReference type="Pfam" id="PF01883"/>
    </source>
</evidence>
<dbReference type="InterPro" id="IPR052339">
    <property type="entry name" value="Fe-S_Maturation_MIP18"/>
</dbReference>
<dbReference type="InterPro" id="IPR034904">
    <property type="entry name" value="FSCA_dom_sf"/>
</dbReference>
<dbReference type="AlphaFoldDB" id="A0A381SYS3"/>
<gene>
    <name evidence="2" type="ORF">METZ01_LOCUS62024</name>
</gene>
<feature type="domain" description="MIP18 family-like" evidence="1">
    <location>
        <begin position="25"/>
        <end position="94"/>
    </location>
</feature>
<dbReference type="Pfam" id="PF01883">
    <property type="entry name" value="FeS_assembly_P"/>
    <property type="match status" value="1"/>
</dbReference>
<name>A0A381SYS3_9ZZZZ</name>
<dbReference type="Gene3D" id="3.30.300.130">
    <property type="entry name" value="Fe-S cluster assembly (FSCA)"/>
    <property type="match status" value="1"/>
</dbReference>
<dbReference type="PANTHER" id="PTHR42831">
    <property type="entry name" value="FE-S PROTEIN MATURATION AUXILIARY FACTOR YITW"/>
    <property type="match status" value="1"/>
</dbReference>
<sequence length="121" mass="13910">MEKTDNNKPIFFEEFNVNESLTIKKEDIVNQIKEVFDPEIPVNIYDLGLIYEIKIDEEKKVEIIMTLTSPNCPVAESLPKEVSQKIKNLNGMKSLAVYLTFDPPWDQNMMSEDAKLALDIS</sequence>
<organism evidence="2">
    <name type="scientific">marine metagenome</name>
    <dbReference type="NCBI Taxonomy" id="408172"/>
    <lineage>
        <taxon>unclassified sequences</taxon>
        <taxon>metagenomes</taxon>
        <taxon>ecological metagenomes</taxon>
    </lineage>
</organism>
<reference evidence="2" key="1">
    <citation type="submission" date="2018-05" db="EMBL/GenBank/DDBJ databases">
        <authorList>
            <person name="Lanie J.A."/>
            <person name="Ng W.-L."/>
            <person name="Kazmierczak K.M."/>
            <person name="Andrzejewski T.M."/>
            <person name="Davidsen T.M."/>
            <person name="Wayne K.J."/>
            <person name="Tettelin H."/>
            <person name="Glass J.I."/>
            <person name="Rusch D."/>
            <person name="Podicherti R."/>
            <person name="Tsui H.-C.T."/>
            <person name="Winkler M.E."/>
        </authorList>
    </citation>
    <scope>NUCLEOTIDE SEQUENCE</scope>
</reference>
<dbReference type="PANTHER" id="PTHR42831:SF1">
    <property type="entry name" value="FE-S PROTEIN MATURATION AUXILIARY FACTOR YITW"/>
    <property type="match status" value="1"/>
</dbReference>